<dbReference type="Gene3D" id="1.10.630.10">
    <property type="entry name" value="Cytochrome P450"/>
    <property type="match status" value="1"/>
</dbReference>
<dbReference type="GO" id="GO:0020037">
    <property type="term" value="F:heme binding"/>
    <property type="evidence" value="ECO:0007669"/>
    <property type="project" value="InterPro"/>
</dbReference>
<sequence length="809" mass="91143">MHGAPVSYPQRRFYLASSTGCCRHACPGQFFAANELKAMMAHVVLTYDLSLEKEGPSSQAPTVFTAPDESGLELDVMATTILNRTAITTPSRFMSDAEVSDYQDRITEEIMQSVLQQSLNPLTTPRFSNKATRDAVFRDLDQAQLHSLSQAEIAVTSIAEELGKITRVEAASAILQTKKALASVQILIQDLRLKYPDMSPIRIDNRDAYHDITESISTPTLIAYTLALCNRIFDKVALRGSSFLLKGVKLFGLSLIKLGGGEPTLLQQNALDAIPDDMRTLEKRFNLDVKTVAYAVCPTCAYTHEPDHSERDSTYPATCTYRHYPGSPPCATPLLKHGKPIKLFHYYPFFTWFGRLLALPGMQAHGDAFCDAIAREPIAPDVKRETWDGSFYREFQGPDGRLFVSDRGAEGRWFFLLHSDFFNIEGTLVGGKHSSTGVMSMTCLNLPWQIRDDPAYTYIPGIIQGPHEPKVEDAQHRHYLRPLVDELVAGYERGVQCFSTHGTHANADEGYKRTERLAVAGVIMDLKAARPFAGLLDVTSHSFCYSCTQWHHAHLWRFDVEAWTRINDLFLRAGAQKWREAETLDMRKQVELDHAVRDTELYRLSYYRPSVQLLPDAMHIIFLVLLKRYFRDCLRLGRAPNEARRAPIAHYFNFTQPPHLSSIHTQDDQELTDTEDNDEDDPLDVLEWGHLPEEIRSNRSALLTRLKDEATSKPIADNVANAHQRLSYPSPNEDKSKEILTRRLDVLKWSALLYVCVDLSLISSHLVELLLAAPKLPNTLIKKPTMVELLVSWVGPIGGSESEQANKLS</sequence>
<evidence type="ECO:0000313" key="2">
    <source>
        <dbReference type="Proteomes" id="UP000308730"/>
    </source>
</evidence>
<keyword evidence="2" id="KW-1185">Reference proteome</keyword>
<protein>
    <submittedName>
        <fullName evidence="1">Uncharacterized protein</fullName>
    </submittedName>
</protein>
<proteinExistence type="predicted"/>
<dbReference type="GO" id="GO:0016705">
    <property type="term" value="F:oxidoreductase activity, acting on paired donors, with incorporation or reduction of molecular oxygen"/>
    <property type="evidence" value="ECO:0007669"/>
    <property type="project" value="InterPro"/>
</dbReference>
<evidence type="ECO:0000313" key="1">
    <source>
        <dbReference type="EMBL" id="THH28038.1"/>
    </source>
</evidence>
<dbReference type="GO" id="GO:0005506">
    <property type="term" value="F:iron ion binding"/>
    <property type="evidence" value="ECO:0007669"/>
    <property type="project" value="InterPro"/>
</dbReference>
<dbReference type="SUPFAM" id="SSF48264">
    <property type="entry name" value="Cytochrome P450"/>
    <property type="match status" value="1"/>
</dbReference>
<dbReference type="Proteomes" id="UP000308730">
    <property type="component" value="Unassembled WGS sequence"/>
</dbReference>
<dbReference type="InterPro" id="IPR036396">
    <property type="entry name" value="Cyt_P450_sf"/>
</dbReference>
<dbReference type="AlphaFoldDB" id="A0A4S4MRW5"/>
<dbReference type="GO" id="GO:0004497">
    <property type="term" value="F:monooxygenase activity"/>
    <property type="evidence" value="ECO:0007669"/>
    <property type="project" value="InterPro"/>
</dbReference>
<name>A0A4S4MRW5_9APHY</name>
<accession>A0A4S4MRW5</accession>
<dbReference type="OrthoDB" id="3253623at2759"/>
<reference evidence="1 2" key="1">
    <citation type="submission" date="2019-02" db="EMBL/GenBank/DDBJ databases">
        <title>Genome sequencing of the rare red list fungi Antrodiella citrinella (Flaviporus citrinellus).</title>
        <authorList>
            <person name="Buettner E."/>
            <person name="Kellner H."/>
        </authorList>
    </citation>
    <scope>NUCLEOTIDE SEQUENCE [LARGE SCALE GENOMIC DNA]</scope>
    <source>
        <strain evidence="1 2">DSM 108506</strain>
    </source>
</reference>
<comment type="caution">
    <text evidence="1">The sequence shown here is derived from an EMBL/GenBank/DDBJ whole genome shotgun (WGS) entry which is preliminary data.</text>
</comment>
<organism evidence="1 2">
    <name type="scientific">Antrodiella citrinella</name>
    <dbReference type="NCBI Taxonomy" id="2447956"/>
    <lineage>
        <taxon>Eukaryota</taxon>
        <taxon>Fungi</taxon>
        <taxon>Dikarya</taxon>
        <taxon>Basidiomycota</taxon>
        <taxon>Agaricomycotina</taxon>
        <taxon>Agaricomycetes</taxon>
        <taxon>Polyporales</taxon>
        <taxon>Steccherinaceae</taxon>
        <taxon>Antrodiella</taxon>
    </lineage>
</organism>
<gene>
    <name evidence="1" type="ORF">EUX98_g6153</name>
</gene>
<dbReference type="EMBL" id="SGPM01000206">
    <property type="protein sequence ID" value="THH28038.1"/>
    <property type="molecule type" value="Genomic_DNA"/>
</dbReference>